<feature type="transmembrane region" description="Helical" evidence="7">
    <location>
        <begin position="12"/>
        <end position="34"/>
    </location>
</feature>
<feature type="domain" description="Rhodopsin" evidence="8">
    <location>
        <begin position="30"/>
        <end position="268"/>
    </location>
</feature>
<keyword evidence="3 7" id="KW-1133">Transmembrane helix</keyword>
<comment type="similarity">
    <text evidence="5">Belongs to the SAT4 family.</text>
</comment>
<feature type="transmembrane region" description="Helical" evidence="7">
    <location>
        <begin position="89"/>
        <end position="113"/>
    </location>
</feature>
<evidence type="ECO:0000256" key="5">
    <source>
        <dbReference type="ARBA" id="ARBA00038359"/>
    </source>
</evidence>
<sequence length="365" mass="40173">MTGPPTSWLQNLGIAIEITCPTLALITTILRLYIRVNTKTLGWDDACLCAAMALSIALAIGSVICIKELYIGIHYWDVPLPMNPTTGMIWIYIVGAVYNPILALVKQSVLIFLLRFSGVKDVMRYVVWGTAAFNLALMIATFIAVIFQCTPIEKNWKSTLAGSCIQQFPFGISTACLTILTDLVAVGLPFYIFLGLKMQKKRKIGLMIVFMLGIIVTGVSVIRLYFLAKNFTDKSLDANFSLGFCVSSIECNLAIITASAPALWPLIRQWMPQLKSSKDQGYYNQKYHTGQQGWIRTGDGHEGPSSAANGDISLRGINNRHAKTEVRSNASFAQDSDGELMKGTGIIRTTKFEVTRNDHGSRIVG</sequence>
<evidence type="ECO:0000259" key="8">
    <source>
        <dbReference type="Pfam" id="PF20684"/>
    </source>
</evidence>
<dbReference type="InterPro" id="IPR049326">
    <property type="entry name" value="Rhodopsin_dom_fungi"/>
</dbReference>
<evidence type="ECO:0000256" key="2">
    <source>
        <dbReference type="ARBA" id="ARBA00022692"/>
    </source>
</evidence>
<feature type="region of interest" description="Disordered" evidence="6">
    <location>
        <begin position="294"/>
        <end position="313"/>
    </location>
</feature>
<dbReference type="InterPro" id="IPR052337">
    <property type="entry name" value="SAT4-like"/>
</dbReference>
<keyword evidence="2 7" id="KW-0812">Transmembrane</keyword>
<keyword evidence="10" id="KW-1185">Reference proteome</keyword>
<evidence type="ECO:0000256" key="4">
    <source>
        <dbReference type="ARBA" id="ARBA00023136"/>
    </source>
</evidence>
<name>A0AAJ0AUN5_9PEZI</name>
<evidence type="ECO:0000313" key="9">
    <source>
        <dbReference type="EMBL" id="KAK1689296.1"/>
    </source>
</evidence>
<dbReference type="PANTHER" id="PTHR33048">
    <property type="entry name" value="PTH11-LIKE INTEGRAL MEMBRANE PROTEIN (AFU_ORTHOLOGUE AFUA_5G11245)"/>
    <property type="match status" value="1"/>
</dbReference>
<feature type="transmembrane region" description="Helical" evidence="7">
    <location>
        <begin position="240"/>
        <end position="267"/>
    </location>
</feature>
<accession>A0AAJ0AUN5</accession>
<dbReference type="Proteomes" id="UP001224890">
    <property type="component" value="Unassembled WGS sequence"/>
</dbReference>
<dbReference type="Pfam" id="PF20684">
    <property type="entry name" value="Fung_rhodopsin"/>
    <property type="match status" value="1"/>
</dbReference>
<proteinExistence type="inferred from homology"/>
<dbReference type="GeneID" id="85453110"/>
<evidence type="ECO:0000256" key="7">
    <source>
        <dbReference type="SAM" id="Phobius"/>
    </source>
</evidence>
<protein>
    <submittedName>
        <fullName evidence="9">Integral membrane protein</fullName>
    </submittedName>
</protein>
<feature type="transmembrane region" description="Helical" evidence="7">
    <location>
        <begin position="46"/>
        <end position="69"/>
    </location>
</feature>
<gene>
    <name evidence="9" type="ORF">BDP55DRAFT_545590</name>
</gene>
<feature type="transmembrane region" description="Helical" evidence="7">
    <location>
        <begin position="168"/>
        <end position="194"/>
    </location>
</feature>
<reference evidence="9" key="1">
    <citation type="submission" date="2021-06" db="EMBL/GenBank/DDBJ databases">
        <title>Comparative genomics, transcriptomics and evolutionary studies reveal genomic signatures of adaptation to plant cell wall in hemibiotrophic fungi.</title>
        <authorList>
            <consortium name="DOE Joint Genome Institute"/>
            <person name="Baroncelli R."/>
            <person name="Diaz J.F."/>
            <person name="Benocci T."/>
            <person name="Peng M."/>
            <person name="Battaglia E."/>
            <person name="Haridas S."/>
            <person name="Andreopoulos W."/>
            <person name="Labutti K."/>
            <person name="Pangilinan J."/>
            <person name="Floch G.L."/>
            <person name="Makela M.R."/>
            <person name="Henrissat B."/>
            <person name="Grigoriev I.V."/>
            <person name="Crouch J.A."/>
            <person name="De Vries R.P."/>
            <person name="Sukno S.A."/>
            <person name="Thon M.R."/>
        </authorList>
    </citation>
    <scope>NUCLEOTIDE SEQUENCE</scope>
    <source>
        <strain evidence="9">CBS 193.32</strain>
    </source>
</reference>
<feature type="transmembrane region" description="Helical" evidence="7">
    <location>
        <begin position="206"/>
        <end position="228"/>
    </location>
</feature>
<evidence type="ECO:0000256" key="3">
    <source>
        <dbReference type="ARBA" id="ARBA00022989"/>
    </source>
</evidence>
<feature type="transmembrane region" description="Helical" evidence="7">
    <location>
        <begin position="125"/>
        <end position="148"/>
    </location>
</feature>
<comment type="caution">
    <text evidence="9">The sequence shown here is derived from an EMBL/GenBank/DDBJ whole genome shotgun (WGS) entry which is preliminary data.</text>
</comment>
<dbReference type="AlphaFoldDB" id="A0AAJ0AUN5"/>
<dbReference type="GO" id="GO:0016020">
    <property type="term" value="C:membrane"/>
    <property type="evidence" value="ECO:0007669"/>
    <property type="project" value="UniProtKB-SubCell"/>
</dbReference>
<dbReference type="PANTHER" id="PTHR33048:SF160">
    <property type="entry name" value="SAT4 FAMILY MEMBRANE PROTEIN"/>
    <property type="match status" value="1"/>
</dbReference>
<dbReference type="RefSeq" id="XP_060432991.1">
    <property type="nucleotide sequence ID" value="XM_060568584.1"/>
</dbReference>
<organism evidence="9 10">
    <name type="scientific">Colletotrichum godetiae</name>
    <dbReference type="NCBI Taxonomy" id="1209918"/>
    <lineage>
        <taxon>Eukaryota</taxon>
        <taxon>Fungi</taxon>
        <taxon>Dikarya</taxon>
        <taxon>Ascomycota</taxon>
        <taxon>Pezizomycotina</taxon>
        <taxon>Sordariomycetes</taxon>
        <taxon>Hypocreomycetidae</taxon>
        <taxon>Glomerellales</taxon>
        <taxon>Glomerellaceae</taxon>
        <taxon>Colletotrichum</taxon>
        <taxon>Colletotrichum acutatum species complex</taxon>
    </lineage>
</organism>
<keyword evidence="4 7" id="KW-0472">Membrane</keyword>
<evidence type="ECO:0000256" key="1">
    <source>
        <dbReference type="ARBA" id="ARBA00004141"/>
    </source>
</evidence>
<evidence type="ECO:0000256" key="6">
    <source>
        <dbReference type="SAM" id="MobiDB-lite"/>
    </source>
</evidence>
<evidence type="ECO:0000313" key="10">
    <source>
        <dbReference type="Proteomes" id="UP001224890"/>
    </source>
</evidence>
<comment type="subcellular location">
    <subcellularLocation>
        <location evidence="1">Membrane</location>
        <topology evidence="1">Multi-pass membrane protein</topology>
    </subcellularLocation>
</comment>
<dbReference type="EMBL" id="JAHMHR010000008">
    <property type="protein sequence ID" value="KAK1689296.1"/>
    <property type="molecule type" value="Genomic_DNA"/>
</dbReference>